<dbReference type="GO" id="GO:0006298">
    <property type="term" value="P:mismatch repair"/>
    <property type="evidence" value="ECO:0007669"/>
    <property type="project" value="UniProtKB-UniRule"/>
</dbReference>
<keyword evidence="4 5" id="KW-0234">DNA repair</keyword>
<dbReference type="AlphaFoldDB" id="A0A238YMT3"/>
<dbReference type="GO" id="GO:0005524">
    <property type="term" value="F:ATP binding"/>
    <property type="evidence" value="ECO:0007669"/>
    <property type="project" value="InterPro"/>
</dbReference>
<dbReference type="InterPro" id="IPR014790">
    <property type="entry name" value="MutL_C"/>
</dbReference>
<dbReference type="Gene3D" id="3.30.565.10">
    <property type="entry name" value="Histidine kinase-like ATPase, C-terminal domain"/>
    <property type="match status" value="1"/>
</dbReference>
<evidence type="ECO:0000256" key="4">
    <source>
        <dbReference type="ARBA" id="ARBA00023204"/>
    </source>
</evidence>
<dbReference type="Proteomes" id="UP000198305">
    <property type="component" value="Unassembled WGS sequence"/>
</dbReference>
<dbReference type="SMART" id="SM00853">
    <property type="entry name" value="MutL_C"/>
    <property type="match status" value="1"/>
</dbReference>
<dbReference type="SMART" id="SM01340">
    <property type="entry name" value="DNA_mis_repair"/>
    <property type="match status" value="1"/>
</dbReference>
<dbReference type="InterPro" id="IPR014762">
    <property type="entry name" value="DNA_mismatch_repair_CS"/>
</dbReference>
<dbReference type="HAMAP" id="MF_00149">
    <property type="entry name" value="DNA_mis_repair"/>
    <property type="match status" value="1"/>
</dbReference>
<dbReference type="GO" id="GO:0140664">
    <property type="term" value="F:ATP-dependent DNA damage sensor activity"/>
    <property type="evidence" value="ECO:0007669"/>
    <property type="project" value="InterPro"/>
</dbReference>
<dbReference type="NCBIfam" id="TIGR00585">
    <property type="entry name" value="mutl"/>
    <property type="match status" value="1"/>
</dbReference>
<dbReference type="GO" id="GO:0032300">
    <property type="term" value="C:mismatch repair complex"/>
    <property type="evidence" value="ECO:0007669"/>
    <property type="project" value="InterPro"/>
</dbReference>
<evidence type="ECO:0000256" key="1">
    <source>
        <dbReference type="ARBA" id="ARBA00006082"/>
    </source>
</evidence>
<dbReference type="GO" id="GO:0030983">
    <property type="term" value="F:mismatched DNA binding"/>
    <property type="evidence" value="ECO:0007669"/>
    <property type="project" value="InterPro"/>
</dbReference>
<evidence type="ECO:0000313" key="8">
    <source>
        <dbReference type="EMBL" id="SNR72011.1"/>
    </source>
</evidence>
<organism evidence="8 9">
    <name type="scientific">Methylobacillus rhizosphaerae</name>
    <dbReference type="NCBI Taxonomy" id="551994"/>
    <lineage>
        <taxon>Bacteria</taxon>
        <taxon>Pseudomonadati</taxon>
        <taxon>Pseudomonadota</taxon>
        <taxon>Betaproteobacteria</taxon>
        <taxon>Nitrosomonadales</taxon>
        <taxon>Methylophilaceae</taxon>
        <taxon>Methylobacillus</taxon>
    </lineage>
</organism>
<dbReference type="InterPro" id="IPR042121">
    <property type="entry name" value="MutL_C_regsub"/>
</dbReference>
<dbReference type="PANTHER" id="PTHR10073:SF12">
    <property type="entry name" value="DNA MISMATCH REPAIR PROTEIN MLH1"/>
    <property type="match status" value="1"/>
</dbReference>
<dbReference type="InterPro" id="IPR002099">
    <property type="entry name" value="MutL/Mlh/PMS"/>
</dbReference>
<keyword evidence="9" id="KW-1185">Reference proteome</keyword>
<dbReference type="SUPFAM" id="SSF54211">
    <property type="entry name" value="Ribosomal protein S5 domain 2-like"/>
    <property type="match status" value="1"/>
</dbReference>
<dbReference type="PANTHER" id="PTHR10073">
    <property type="entry name" value="DNA MISMATCH REPAIR PROTEIN MLH, PMS, MUTL"/>
    <property type="match status" value="1"/>
</dbReference>
<dbReference type="Gene3D" id="3.30.1370.100">
    <property type="entry name" value="MutL, C-terminal domain, regulatory subdomain"/>
    <property type="match status" value="1"/>
</dbReference>
<dbReference type="Pfam" id="PF01119">
    <property type="entry name" value="DNA_mis_repair"/>
    <property type="match status" value="1"/>
</dbReference>
<dbReference type="SUPFAM" id="SSF118116">
    <property type="entry name" value="DNA mismatch repair protein MutL"/>
    <property type="match status" value="1"/>
</dbReference>
<dbReference type="Gene3D" id="3.30.1540.20">
    <property type="entry name" value="MutL, C-terminal domain, dimerisation subdomain"/>
    <property type="match status" value="1"/>
</dbReference>
<dbReference type="PROSITE" id="PS00058">
    <property type="entry name" value="DNA_MISMATCH_REPAIR_1"/>
    <property type="match status" value="1"/>
</dbReference>
<dbReference type="Pfam" id="PF08676">
    <property type="entry name" value="MutL_C"/>
    <property type="match status" value="1"/>
</dbReference>
<dbReference type="Gene3D" id="3.30.230.10">
    <property type="match status" value="1"/>
</dbReference>
<feature type="domain" description="DNA mismatch repair protein S5" evidence="7">
    <location>
        <begin position="208"/>
        <end position="326"/>
    </location>
</feature>
<comment type="similarity">
    <text evidence="1 5">Belongs to the DNA mismatch repair MutL/HexB family.</text>
</comment>
<dbReference type="InterPro" id="IPR038973">
    <property type="entry name" value="MutL/Mlh/Pms-like"/>
</dbReference>
<dbReference type="CDD" id="cd03482">
    <property type="entry name" value="MutL_Trans_MutL"/>
    <property type="match status" value="1"/>
</dbReference>
<dbReference type="InterPro" id="IPR013507">
    <property type="entry name" value="DNA_mismatch_S5_2-like"/>
</dbReference>
<dbReference type="RefSeq" id="WP_089374851.1">
    <property type="nucleotide sequence ID" value="NZ_FZOA01000002.1"/>
</dbReference>
<keyword evidence="3 5" id="KW-0227">DNA damage</keyword>
<accession>A0A238YMT3</accession>
<reference evidence="9" key="1">
    <citation type="submission" date="2017-06" db="EMBL/GenBank/DDBJ databases">
        <authorList>
            <person name="Varghese N."/>
            <person name="Submissions S."/>
        </authorList>
    </citation>
    <scope>NUCLEOTIDE SEQUENCE [LARGE SCALE GENOMIC DNA]</scope>
    <source>
        <strain evidence="9">Ca-68</strain>
    </source>
</reference>
<evidence type="ECO:0000313" key="9">
    <source>
        <dbReference type="Proteomes" id="UP000198305"/>
    </source>
</evidence>
<evidence type="ECO:0000259" key="7">
    <source>
        <dbReference type="SMART" id="SM01340"/>
    </source>
</evidence>
<dbReference type="SUPFAM" id="SSF55874">
    <property type="entry name" value="ATPase domain of HSP90 chaperone/DNA topoisomerase II/histidine kinase"/>
    <property type="match status" value="1"/>
</dbReference>
<feature type="domain" description="MutL C-terminal dimerisation" evidence="6">
    <location>
        <begin position="419"/>
        <end position="566"/>
    </location>
</feature>
<evidence type="ECO:0000256" key="3">
    <source>
        <dbReference type="ARBA" id="ARBA00022763"/>
    </source>
</evidence>
<protein>
    <recommendedName>
        <fullName evidence="2 5">DNA mismatch repair protein MutL</fullName>
    </recommendedName>
</protein>
<dbReference type="InterPro" id="IPR020568">
    <property type="entry name" value="Ribosomal_Su5_D2-typ_SF"/>
</dbReference>
<dbReference type="GO" id="GO:0016887">
    <property type="term" value="F:ATP hydrolysis activity"/>
    <property type="evidence" value="ECO:0007669"/>
    <property type="project" value="InterPro"/>
</dbReference>
<dbReference type="CDD" id="cd16926">
    <property type="entry name" value="HATPase_MutL-MLH-PMS-like"/>
    <property type="match status" value="1"/>
</dbReference>
<dbReference type="InterPro" id="IPR020667">
    <property type="entry name" value="DNA_mismatch_repair_MutL"/>
</dbReference>
<proteinExistence type="inferred from homology"/>
<gene>
    <name evidence="5" type="primary">mutL</name>
    <name evidence="8" type="ORF">SAMN05192560_0716</name>
</gene>
<sequence>MPSIKLLPDQLISQIAAGEVVERPASALKEILENSLDAGSTDIAVVLQSGGIKQMRVSDNGCGIAREELQLALTRHATSKIASLEDLESVASLGFRGEALASIAAISRAQLISAHASEKHAWRITSEGSFITEIEPAALDAGTLVDIQDLYFNTPARRKFLKTENTEFGHCEETFRRIALSRPDVSFLLQHNGRATMRLAAAEAQKRFEDVLGKEFAAKAFYLDESAAGLRFWGMAAKPTFSRHARDTQYVYVNGRFVRDKLISHAIRQAYQDVLHHDRHPVFVLFLELDPALVDVNVHPSKTEVRFRDGQSVHRFIFHALNKVLAAPVGIASSLAPELAMISETEAISTAASYPRFQSNMDLRASESSGSFYQTLFGTPASSPEALRANTADVLPMPPQVGVSPALHDAGQDFPLGFAVAQIHGVYILAQNKLGLIVVDMHAAHERIMYEKLKNALDASRVPTQPLLLPVSFHADRLEVATVQEQQSLPDNGLTQLGFDIAVLSPTTLAVRSVPLMLKDADAVALARDVLNDLRQYGASRALAERRNELLGTMACHAAVRANRILAIPEMNALLRDMEATERSGQCNHGRPTWFQVTMAELDKMFMRGK</sequence>
<dbReference type="OrthoDB" id="9763467at2"/>
<dbReference type="EMBL" id="FZOA01000002">
    <property type="protein sequence ID" value="SNR72011.1"/>
    <property type="molecule type" value="Genomic_DNA"/>
</dbReference>
<dbReference type="Pfam" id="PF13589">
    <property type="entry name" value="HATPase_c_3"/>
    <property type="match status" value="1"/>
</dbReference>
<evidence type="ECO:0000259" key="6">
    <source>
        <dbReference type="SMART" id="SM00853"/>
    </source>
</evidence>
<dbReference type="InterPro" id="IPR037198">
    <property type="entry name" value="MutL_C_sf"/>
</dbReference>
<dbReference type="InterPro" id="IPR036890">
    <property type="entry name" value="HATPase_C_sf"/>
</dbReference>
<evidence type="ECO:0000256" key="2">
    <source>
        <dbReference type="ARBA" id="ARBA00021975"/>
    </source>
</evidence>
<dbReference type="FunFam" id="3.30.565.10:FF:000003">
    <property type="entry name" value="DNA mismatch repair endonuclease MutL"/>
    <property type="match status" value="1"/>
</dbReference>
<evidence type="ECO:0000256" key="5">
    <source>
        <dbReference type="HAMAP-Rule" id="MF_00149"/>
    </source>
</evidence>
<comment type="function">
    <text evidence="5">This protein is involved in the repair of mismatches in DNA. It is required for dam-dependent methyl-directed DNA mismatch repair. May act as a 'molecular matchmaker', a protein that promotes the formation of a stable complex between two or more DNA-binding proteins in an ATP-dependent manner without itself being part of a final effector complex.</text>
</comment>
<dbReference type="InterPro" id="IPR042120">
    <property type="entry name" value="MutL_C_dimsub"/>
</dbReference>
<dbReference type="InterPro" id="IPR014721">
    <property type="entry name" value="Ribsml_uS5_D2-typ_fold_subgr"/>
</dbReference>
<name>A0A238YMT3_9PROT</name>